<protein>
    <submittedName>
        <fullName evidence="1">14732_t:CDS:1</fullName>
    </submittedName>
</protein>
<reference evidence="1 2" key="1">
    <citation type="submission" date="2021-06" db="EMBL/GenBank/DDBJ databases">
        <authorList>
            <person name="Kallberg Y."/>
            <person name="Tangrot J."/>
            <person name="Rosling A."/>
        </authorList>
    </citation>
    <scope>NUCLEOTIDE SEQUENCE [LARGE SCALE GENOMIC DNA]</scope>
    <source>
        <strain evidence="1 2">120-4 pot B 10/14</strain>
    </source>
</reference>
<evidence type="ECO:0000313" key="1">
    <source>
        <dbReference type="EMBL" id="CAG8856949.1"/>
    </source>
</evidence>
<organism evidence="1 2">
    <name type="scientific">Gigaspora margarita</name>
    <dbReference type="NCBI Taxonomy" id="4874"/>
    <lineage>
        <taxon>Eukaryota</taxon>
        <taxon>Fungi</taxon>
        <taxon>Fungi incertae sedis</taxon>
        <taxon>Mucoromycota</taxon>
        <taxon>Glomeromycotina</taxon>
        <taxon>Glomeromycetes</taxon>
        <taxon>Diversisporales</taxon>
        <taxon>Gigasporaceae</taxon>
        <taxon>Gigaspora</taxon>
    </lineage>
</organism>
<evidence type="ECO:0000313" key="2">
    <source>
        <dbReference type="Proteomes" id="UP000789901"/>
    </source>
</evidence>
<gene>
    <name evidence="1" type="ORF">GMARGA_LOCUS45770</name>
</gene>
<feature type="non-terminal residue" evidence="1">
    <location>
        <position position="85"/>
    </location>
</feature>
<comment type="caution">
    <text evidence="1">The sequence shown here is derived from an EMBL/GenBank/DDBJ whole genome shotgun (WGS) entry which is preliminary data.</text>
</comment>
<dbReference type="EMBL" id="CAJVQB010165646">
    <property type="protein sequence ID" value="CAG8856949.1"/>
    <property type="molecule type" value="Genomic_DNA"/>
</dbReference>
<keyword evidence="2" id="KW-1185">Reference proteome</keyword>
<sequence>RKANFQGTLECDMQLLQPILVQSSPAALKEHLVQLLDFIESTKLMPECIKDINRALVKAFVVCRILFHIIENPFFIELLKTLRLA</sequence>
<proteinExistence type="predicted"/>
<name>A0ABN7XSR0_GIGMA</name>
<dbReference type="Proteomes" id="UP000789901">
    <property type="component" value="Unassembled WGS sequence"/>
</dbReference>
<feature type="non-terminal residue" evidence="1">
    <location>
        <position position="1"/>
    </location>
</feature>
<accession>A0ABN7XSR0</accession>